<dbReference type="PANTHER" id="PTHR13335:SF1">
    <property type="entry name" value="TARGET OF RAPAMYCIN COMPLEX 2 SUBUNIT MAPKAP1"/>
    <property type="match status" value="1"/>
</dbReference>
<dbReference type="InterPro" id="IPR031567">
    <property type="entry name" value="CRIM_dom"/>
</dbReference>
<dbReference type="InterPro" id="IPR031313">
    <property type="entry name" value="Sin1_PH_dom"/>
</dbReference>
<dbReference type="Proteomes" id="UP000249723">
    <property type="component" value="Unassembled WGS sequence"/>
</dbReference>
<feature type="region of interest" description="Disordered" evidence="2">
    <location>
        <begin position="278"/>
        <end position="299"/>
    </location>
</feature>
<organism evidence="5 6">
    <name type="scientific">Microbotryum saponariae</name>
    <dbReference type="NCBI Taxonomy" id="289078"/>
    <lineage>
        <taxon>Eukaryota</taxon>
        <taxon>Fungi</taxon>
        <taxon>Dikarya</taxon>
        <taxon>Basidiomycota</taxon>
        <taxon>Pucciniomycotina</taxon>
        <taxon>Microbotryomycetes</taxon>
        <taxon>Microbotryales</taxon>
        <taxon>Microbotryaceae</taxon>
        <taxon>Microbotryum</taxon>
    </lineage>
</organism>
<dbReference type="GO" id="GO:0031932">
    <property type="term" value="C:TORC2 complex"/>
    <property type="evidence" value="ECO:0007669"/>
    <property type="project" value="InterPro"/>
</dbReference>
<dbReference type="InterPro" id="IPR008828">
    <property type="entry name" value="Sin1/Avo1"/>
</dbReference>
<feature type="compositionally biased region" description="Pro residues" evidence="2">
    <location>
        <begin position="420"/>
        <end position="448"/>
    </location>
</feature>
<protein>
    <submittedName>
        <fullName evidence="5">BZ3500_MvSof-1268-A1-R1_Chr4-2g07008 protein</fullName>
    </submittedName>
</protein>
<evidence type="ECO:0000313" key="6">
    <source>
        <dbReference type="Proteomes" id="UP000249723"/>
    </source>
</evidence>
<evidence type="ECO:0000259" key="3">
    <source>
        <dbReference type="Pfam" id="PF16978"/>
    </source>
</evidence>
<evidence type="ECO:0000256" key="1">
    <source>
        <dbReference type="ARBA" id="ARBA00009407"/>
    </source>
</evidence>
<feature type="compositionally biased region" description="Gly residues" evidence="2">
    <location>
        <begin position="142"/>
        <end position="152"/>
    </location>
</feature>
<feature type="region of interest" description="Disordered" evidence="2">
    <location>
        <begin position="90"/>
        <end position="167"/>
    </location>
</feature>
<dbReference type="EMBL" id="FMWP01000092">
    <property type="protein sequence ID" value="SCZ97127.1"/>
    <property type="molecule type" value="Genomic_DNA"/>
</dbReference>
<dbReference type="Gene3D" id="2.30.29.30">
    <property type="entry name" value="Pleckstrin-homology domain (PH domain)/Phosphotyrosine-binding domain (PTB)"/>
    <property type="match status" value="1"/>
</dbReference>
<dbReference type="STRING" id="289078.A0A2X0M3V2"/>
<feature type="region of interest" description="Disordered" evidence="2">
    <location>
        <begin position="512"/>
        <end position="622"/>
    </location>
</feature>
<dbReference type="GO" id="GO:0005886">
    <property type="term" value="C:plasma membrane"/>
    <property type="evidence" value="ECO:0007669"/>
    <property type="project" value="TreeGrafter"/>
</dbReference>
<name>A0A2X0M3V2_9BASI</name>
<sequence length="1102" mass="118124">MHTTLSGQSTRDCTPSTDIMSLVADQDYFIHALRLSYLRHVLPAHAPHASSIPGTGSYNLIAFDPTTLQTSPYIVASRTHDHALWPELSNGRSSPPLASTLARSAAASAVHSPESGEMGMGNDSRRRGATGLNYKETIYGKSGAGTGPGMSVGGRQRSTRGRRATTQVAPMEPIDKGDDSVDLVDTVGAHSLRRVANAFVPRSRSLEASLHRRRLEENTLHNPTHPQQQASPPPVVIHSPVATPYGSRTNRHSESSLSGQILVPAHPDQVYSSQLSHIAPASPESDRIASPPGVEADLPSPIRVTRFAIDELADSGGDLQQVDAPHLQSTSETALVPSLEDAGSESVGDLSLSSTGPRNASVASSGVSLFGTSRLGSNDGILGPRDRSDSDSSFPSPAPPETPAMHDFNKADTFSQVIPPISPPPPPRSPYPSSPTAPAPVPLSPTPTPGAENPAPGPPPQFVIPARFMKAPRERRRVNISGRVFVPMAEPVHEEDPPTAASVAPVIAVPESDEKSKLPVLEVPESTSPVDTRKEGSLNVSPTIVQRRGSGPPSLKIDTALASKPASAASSPIIAATEANPRLSPSANRRAQPIRQPSTGITFGKRPLPSQSSSSTAAASAPPARSNLTALLGATSGSGSGSNPFSRIYAALISRASDALKLSLYFPDSDKPSTPLKIGVKKDLTVEEVIGAGLWAYWEEGREPKLEVEEEGEEEETIRWNLRIVEEDGEVDEDFPALDRTRAVSKFSFGEFAIVKATGNQVKDNLAKQATITRRPSRILANPNMAAPKGPTNMLALQQGHQVVPMSPLSGPQLSATAGVSSTLAIGVLLRIRLPAAPGQGVESINTTINVPGDMYMNDVLEHVCKKRNLENAREWAFTVRHRGSEIIVPLDRMVESLGDNHELKLVRRTEIGGLRGAGQINTPLVGEMNPSGEYRKVAIGCLPEDCLLISLWASFPASLFRRPGQDAYQSASELAATYRRYNVMRKLGVLGRHPRIIAIDGDYIHFLPSDSRGDVFSAGRTTSFHISMLRACQTSRRSNLAFKIVVQKDRVEKRYDFEAESVKQAHEIVQNVRTLMNSYKMEESTRQQQLQGALMGVVGTT</sequence>
<keyword evidence="6" id="KW-1185">Reference proteome</keyword>
<dbReference type="AlphaFoldDB" id="A0A2X0M3V2"/>
<feature type="region of interest" description="Disordered" evidence="2">
    <location>
        <begin position="339"/>
        <end position="465"/>
    </location>
</feature>
<comment type="similarity">
    <text evidence="1">Belongs to the SIN1 family.</text>
</comment>
<dbReference type="Pfam" id="PF16979">
    <property type="entry name" value="SIN1_PH"/>
    <property type="match status" value="1"/>
</dbReference>
<dbReference type="OrthoDB" id="2536445at2759"/>
<proteinExistence type="inferred from homology"/>
<evidence type="ECO:0000313" key="5">
    <source>
        <dbReference type="EMBL" id="SCZ97127.1"/>
    </source>
</evidence>
<accession>A0A2X0M3V2</accession>
<dbReference type="PANTHER" id="PTHR13335">
    <property type="entry name" value="TARGET OF RAPAMYCIN COMPLEX 2 SUBUNIT MAPKAP1"/>
    <property type="match status" value="1"/>
</dbReference>
<evidence type="ECO:0000259" key="4">
    <source>
        <dbReference type="Pfam" id="PF16979"/>
    </source>
</evidence>
<dbReference type="GO" id="GO:0038203">
    <property type="term" value="P:TORC2 signaling"/>
    <property type="evidence" value="ECO:0007669"/>
    <property type="project" value="TreeGrafter"/>
</dbReference>
<feature type="compositionally biased region" description="Polar residues" evidence="2">
    <location>
        <begin position="351"/>
        <end position="376"/>
    </location>
</feature>
<dbReference type="GO" id="GO:0005737">
    <property type="term" value="C:cytoplasm"/>
    <property type="evidence" value="ECO:0007669"/>
    <property type="project" value="TreeGrafter"/>
</dbReference>
<evidence type="ECO:0000256" key="2">
    <source>
        <dbReference type="SAM" id="MobiDB-lite"/>
    </source>
</evidence>
<feature type="domain" description="SIN1-type PH" evidence="4">
    <location>
        <begin position="978"/>
        <end position="1078"/>
    </location>
</feature>
<feature type="compositionally biased region" description="Polar residues" evidence="2">
    <location>
        <begin position="583"/>
        <end position="601"/>
    </location>
</feature>
<gene>
    <name evidence="5" type="ORF">BZ3500_MVSOF-1268-A1-R1_CHR4-2G07008</name>
</gene>
<reference evidence="6" key="1">
    <citation type="submission" date="2016-10" db="EMBL/GenBank/DDBJ databases">
        <authorList>
            <person name="Jeantristanb JTB J.-T."/>
            <person name="Ricardo R."/>
        </authorList>
    </citation>
    <scope>NUCLEOTIDE SEQUENCE [LARGE SCALE GENOMIC DNA]</scope>
</reference>
<dbReference type="Pfam" id="PF16978">
    <property type="entry name" value="CRIM"/>
    <property type="match status" value="1"/>
</dbReference>
<dbReference type="InterPro" id="IPR011993">
    <property type="entry name" value="PH-like_dom_sf"/>
</dbReference>
<feature type="compositionally biased region" description="Low complexity" evidence="2">
    <location>
        <begin position="607"/>
        <end position="622"/>
    </location>
</feature>
<dbReference type="GO" id="GO:0005546">
    <property type="term" value="F:phosphatidylinositol-4,5-bisphosphate binding"/>
    <property type="evidence" value="ECO:0007669"/>
    <property type="project" value="TreeGrafter"/>
</dbReference>
<feature type="compositionally biased region" description="Low complexity" evidence="2">
    <location>
        <begin position="93"/>
        <end position="113"/>
    </location>
</feature>
<feature type="compositionally biased region" description="Low complexity" evidence="2">
    <location>
        <begin position="560"/>
        <end position="576"/>
    </location>
</feature>
<feature type="domain" description="CRIM" evidence="3">
    <location>
        <begin position="625"/>
        <end position="765"/>
    </location>
</feature>